<protein>
    <submittedName>
        <fullName evidence="1">Uncharacterized protein</fullName>
    </submittedName>
</protein>
<sequence length="188" mass="20818">MSQAGSKICKKSCLSVFILPAELNSSALQPWRNLRGGTTGRTHPMLVWLWDTCRVSSWRGRAPSVTAPAGRDPGRTRPVKRIVSHGTITYNLCDPISWGHPVHLLFFLILTGGHFCIYLQIERGEGERNIDVRGTHRVAATHMSPTGAGDELQPRYLPLVGTEPGTLRSTGWRSNCRANPARAQSIYF</sequence>
<organism evidence="1 2">
    <name type="scientific">Molossus molossus</name>
    <name type="common">Pallas' mastiff bat</name>
    <name type="synonym">Vespertilio molossus</name>
    <dbReference type="NCBI Taxonomy" id="27622"/>
    <lineage>
        <taxon>Eukaryota</taxon>
        <taxon>Metazoa</taxon>
        <taxon>Chordata</taxon>
        <taxon>Craniata</taxon>
        <taxon>Vertebrata</taxon>
        <taxon>Euteleostomi</taxon>
        <taxon>Mammalia</taxon>
        <taxon>Eutheria</taxon>
        <taxon>Laurasiatheria</taxon>
        <taxon>Chiroptera</taxon>
        <taxon>Yangochiroptera</taxon>
        <taxon>Molossidae</taxon>
        <taxon>Molossus</taxon>
    </lineage>
</organism>
<dbReference type="Proteomes" id="UP000550707">
    <property type="component" value="Unassembled WGS sequence"/>
</dbReference>
<keyword evidence="2" id="KW-1185">Reference proteome</keyword>
<accession>A0A7J8DTH7</accession>
<dbReference type="InParanoid" id="A0A7J8DTH7"/>
<dbReference type="AlphaFoldDB" id="A0A7J8DTH7"/>
<proteinExistence type="predicted"/>
<evidence type="ECO:0000313" key="2">
    <source>
        <dbReference type="Proteomes" id="UP000550707"/>
    </source>
</evidence>
<dbReference type="EMBL" id="JACASF010000016">
    <property type="protein sequence ID" value="KAF6426390.1"/>
    <property type="molecule type" value="Genomic_DNA"/>
</dbReference>
<reference evidence="1 2" key="1">
    <citation type="journal article" date="2020" name="Nature">
        <title>Six reference-quality genomes reveal evolution of bat adaptations.</title>
        <authorList>
            <person name="Jebb D."/>
            <person name="Huang Z."/>
            <person name="Pippel M."/>
            <person name="Hughes G.M."/>
            <person name="Lavrichenko K."/>
            <person name="Devanna P."/>
            <person name="Winkler S."/>
            <person name="Jermiin L.S."/>
            <person name="Skirmuntt E.C."/>
            <person name="Katzourakis A."/>
            <person name="Burkitt-Gray L."/>
            <person name="Ray D.A."/>
            <person name="Sullivan K.A.M."/>
            <person name="Roscito J.G."/>
            <person name="Kirilenko B.M."/>
            <person name="Davalos L.M."/>
            <person name="Corthals A.P."/>
            <person name="Power M.L."/>
            <person name="Jones G."/>
            <person name="Ransome R.D."/>
            <person name="Dechmann D.K.N."/>
            <person name="Locatelli A.G."/>
            <person name="Puechmaille S.J."/>
            <person name="Fedrigo O."/>
            <person name="Jarvis E.D."/>
            <person name="Hiller M."/>
            <person name="Vernes S.C."/>
            <person name="Myers E.W."/>
            <person name="Teeling E.C."/>
        </authorList>
    </citation>
    <scope>NUCLEOTIDE SEQUENCE [LARGE SCALE GENOMIC DNA]</scope>
    <source>
        <strain evidence="1">MMolMol1</strain>
        <tissue evidence="1">Muscle</tissue>
    </source>
</reference>
<comment type="caution">
    <text evidence="1">The sequence shown here is derived from an EMBL/GenBank/DDBJ whole genome shotgun (WGS) entry which is preliminary data.</text>
</comment>
<evidence type="ECO:0000313" key="1">
    <source>
        <dbReference type="EMBL" id="KAF6426390.1"/>
    </source>
</evidence>
<gene>
    <name evidence="1" type="ORF">HJG59_009098</name>
</gene>
<name>A0A7J8DTH7_MOLMO</name>